<accession>A2DJW0</accession>
<dbReference type="EMBL" id="DS113209">
    <property type="protein sequence ID" value="EAY19324.1"/>
    <property type="molecule type" value="Genomic_DNA"/>
</dbReference>
<dbReference type="VEuPathDB" id="TrichDB:TVAG_452380"/>
<dbReference type="PANTHER" id="PTHR14932:SF1">
    <property type="entry name" value="RAB-LIKE PROTEIN 6"/>
    <property type="match status" value="1"/>
</dbReference>
<dbReference type="GO" id="GO:0005525">
    <property type="term" value="F:GTP binding"/>
    <property type="evidence" value="ECO:0000318"/>
    <property type="project" value="GO_Central"/>
</dbReference>
<dbReference type="OrthoDB" id="207081at2759"/>
<name>A2DJW0_TRIV3</name>
<evidence type="ECO:0000313" key="2">
    <source>
        <dbReference type="EMBL" id="EAY19324.1"/>
    </source>
</evidence>
<dbReference type="Proteomes" id="UP000001542">
    <property type="component" value="Unassembled WGS sequence"/>
</dbReference>
<dbReference type="Gene3D" id="3.40.50.300">
    <property type="entry name" value="P-loop containing nucleotide triphosphate hydrolases"/>
    <property type="match status" value="1"/>
</dbReference>
<feature type="region of interest" description="Disordered" evidence="1">
    <location>
        <begin position="232"/>
        <end position="268"/>
    </location>
</feature>
<dbReference type="KEGG" id="tva:5464849"/>
<dbReference type="VEuPathDB" id="TrichDB:TVAGG3_0290410"/>
<dbReference type="InterPro" id="IPR027417">
    <property type="entry name" value="P-loop_NTPase"/>
</dbReference>
<dbReference type="SMR" id="A2DJW0"/>
<dbReference type="GO" id="GO:0005829">
    <property type="term" value="C:cytosol"/>
    <property type="evidence" value="ECO:0000318"/>
    <property type="project" value="GO_Central"/>
</dbReference>
<gene>
    <name evidence="2" type="ORF">TVAG_452380</name>
</gene>
<dbReference type="SUPFAM" id="SSF52540">
    <property type="entry name" value="P-loop containing nucleoside triphosphate hydrolases"/>
    <property type="match status" value="1"/>
</dbReference>
<dbReference type="InParanoid" id="A2DJW0"/>
<keyword evidence="3" id="KW-1185">Reference proteome</keyword>
<evidence type="ECO:0008006" key="4">
    <source>
        <dbReference type="Google" id="ProtNLM"/>
    </source>
</evidence>
<dbReference type="RefSeq" id="XP_001580310.1">
    <property type="nucleotide sequence ID" value="XM_001580260.1"/>
</dbReference>
<dbReference type="PANTHER" id="PTHR14932">
    <property type="entry name" value="RAS GTPASE-RELATED"/>
    <property type="match status" value="1"/>
</dbReference>
<dbReference type="InterPro" id="IPR040385">
    <property type="entry name" value="RABL6"/>
</dbReference>
<reference evidence="2" key="1">
    <citation type="submission" date="2006-10" db="EMBL/GenBank/DDBJ databases">
        <authorList>
            <person name="Amadeo P."/>
            <person name="Zhao Q."/>
            <person name="Wortman J."/>
            <person name="Fraser-Liggett C."/>
            <person name="Carlton J."/>
        </authorList>
    </citation>
    <scope>NUCLEOTIDE SEQUENCE</scope>
    <source>
        <strain evidence="2">G3</strain>
    </source>
</reference>
<evidence type="ECO:0000313" key="3">
    <source>
        <dbReference type="Proteomes" id="UP000001542"/>
    </source>
</evidence>
<sequence length="268" mass="30071">MGANGSYAPATNGQSNGNKITDHITLSVRGSRKTGKTALITKIQAKKLYPDYSQTPVMTATDVMWNPVTCEGETIQITIWDVVDKAIRYLDVSQDQELPDATTVDTYSRADGIVILYNPKNPQSIKYAVTVINEAPPETPMIICCNFADEHLKSIGIPKELAELSDRFQHVHTSMTTNQGLGVVAKWLDLPLLYHRKKTYEDMLKHIQQDFSALDTDLKNNLQKENFIAEEETQHRKYTVPESSIIPPEKQAELKHPSKPMLFENPGS</sequence>
<reference evidence="2" key="2">
    <citation type="journal article" date="2007" name="Science">
        <title>Draft genome sequence of the sexually transmitted pathogen Trichomonas vaginalis.</title>
        <authorList>
            <person name="Carlton J.M."/>
            <person name="Hirt R.P."/>
            <person name="Silva J.C."/>
            <person name="Delcher A.L."/>
            <person name="Schatz M."/>
            <person name="Zhao Q."/>
            <person name="Wortman J.R."/>
            <person name="Bidwell S.L."/>
            <person name="Alsmark U.C.M."/>
            <person name="Besteiro S."/>
            <person name="Sicheritz-Ponten T."/>
            <person name="Noel C.J."/>
            <person name="Dacks J.B."/>
            <person name="Foster P.G."/>
            <person name="Simillion C."/>
            <person name="Van de Peer Y."/>
            <person name="Miranda-Saavedra D."/>
            <person name="Barton G.J."/>
            <person name="Westrop G.D."/>
            <person name="Mueller S."/>
            <person name="Dessi D."/>
            <person name="Fiori P.L."/>
            <person name="Ren Q."/>
            <person name="Paulsen I."/>
            <person name="Zhang H."/>
            <person name="Bastida-Corcuera F.D."/>
            <person name="Simoes-Barbosa A."/>
            <person name="Brown M.T."/>
            <person name="Hayes R.D."/>
            <person name="Mukherjee M."/>
            <person name="Okumura C.Y."/>
            <person name="Schneider R."/>
            <person name="Smith A.J."/>
            <person name="Vanacova S."/>
            <person name="Villalvazo M."/>
            <person name="Haas B.J."/>
            <person name="Pertea M."/>
            <person name="Feldblyum T.V."/>
            <person name="Utterback T.R."/>
            <person name="Shu C.L."/>
            <person name="Osoegawa K."/>
            <person name="de Jong P.J."/>
            <person name="Hrdy I."/>
            <person name="Horvathova L."/>
            <person name="Zubacova Z."/>
            <person name="Dolezal P."/>
            <person name="Malik S.B."/>
            <person name="Logsdon J.M. Jr."/>
            <person name="Henze K."/>
            <person name="Gupta A."/>
            <person name="Wang C.C."/>
            <person name="Dunne R.L."/>
            <person name="Upcroft J.A."/>
            <person name="Upcroft P."/>
            <person name="White O."/>
            <person name="Salzberg S.L."/>
            <person name="Tang P."/>
            <person name="Chiu C.-H."/>
            <person name="Lee Y.-S."/>
            <person name="Embley T.M."/>
            <person name="Coombs G.H."/>
            <person name="Mottram J.C."/>
            <person name="Tachezy J."/>
            <person name="Fraser-Liggett C.M."/>
            <person name="Johnson P.J."/>
        </authorList>
    </citation>
    <scope>NUCLEOTIDE SEQUENCE [LARGE SCALE GENOMIC DNA]</scope>
    <source>
        <strain evidence="2">G3</strain>
    </source>
</reference>
<proteinExistence type="predicted"/>
<dbReference type="AlphaFoldDB" id="A2DJW0"/>
<dbReference type="STRING" id="5722.A2DJW0"/>
<protein>
    <recommendedName>
        <fullName evidence="4">Small GTP-binding protein</fullName>
    </recommendedName>
</protein>
<dbReference type="GO" id="GO:0005634">
    <property type="term" value="C:nucleus"/>
    <property type="evidence" value="ECO:0000318"/>
    <property type="project" value="GO_Central"/>
</dbReference>
<organism evidence="2 3">
    <name type="scientific">Trichomonas vaginalis (strain ATCC PRA-98 / G3)</name>
    <dbReference type="NCBI Taxonomy" id="412133"/>
    <lineage>
        <taxon>Eukaryota</taxon>
        <taxon>Metamonada</taxon>
        <taxon>Parabasalia</taxon>
        <taxon>Trichomonadida</taxon>
        <taxon>Trichomonadidae</taxon>
        <taxon>Trichomonas</taxon>
    </lineage>
</organism>
<evidence type="ECO:0000256" key="1">
    <source>
        <dbReference type="SAM" id="MobiDB-lite"/>
    </source>
</evidence>